<accession>A0A084JPW1</accession>
<reference evidence="5 6" key="1">
    <citation type="submission" date="2014-07" db="EMBL/GenBank/DDBJ databases">
        <title>Draft genome of Clostridium celerecrescens 152B isolated from sediments associated with methane hydrate from Krishna Godavari basin.</title>
        <authorList>
            <person name="Honkalas V.S."/>
            <person name="Dabir A.P."/>
            <person name="Arora P."/>
            <person name="Dhakephalkar P.K."/>
        </authorList>
    </citation>
    <scope>NUCLEOTIDE SEQUENCE [LARGE SCALE GENOMIC DNA]</scope>
    <source>
        <strain evidence="5 6">152B</strain>
    </source>
</reference>
<dbReference type="AlphaFoldDB" id="A0A084JPW1"/>
<keyword evidence="6" id="KW-1185">Reference proteome</keyword>
<dbReference type="RefSeq" id="WP_038279142.1">
    <property type="nucleotide sequence ID" value="NZ_JPME01000008.1"/>
</dbReference>
<name>A0A084JPW1_9FIRM</name>
<evidence type="ECO:0000313" key="5">
    <source>
        <dbReference type="EMBL" id="KEZ90995.1"/>
    </source>
</evidence>
<dbReference type="InterPro" id="IPR024607">
    <property type="entry name" value="Sulfatase_CS"/>
</dbReference>
<keyword evidence="2" id="KW-0479">Metal-binding</keyword>
<dbReference type="InterPro" id="IPR017850">
    <property type="entry name" value="Alkaline_phosphatase_core_sf"/>
</dbReference>
<dbReference type="CDD" id="cd16037">
    <property type="entry name" value="sulfatase_like"/>
    <property type="match status" value="1"/>
</dbReference>
<evidence type="ECO:0000313" key="6">
    <source>
        <dbReference type="Proteomes" id="UP000028525"/>
    </source>
</evidence>
<keyword evidence="3" id="KW-0378">Hydrolase</keyword>
<comment type="similarity">
    <text evidence="1">Belongs to the sulfatase family.</text>
</comment>
<proteinExistence type="inferred from homology"/>
<dbReference type="PANTHER" id="PTHR45953:SF1">
    <property type="entry name" value="IDURONATE 2-SULFATASE"/>
    <property type="match status" value="1"/>
</dbReference>
<dbReference type="OrthoDB" id="279611at2"/>
<gene>
    <name evidence="5" type="ORF">IO98_06365</name>
</gene>
<dbReference type="Gene3D" id="3.40.720.10">
    <property type="entry name" value="Alkaline Phosphatase, subunit A"/>
    <property type="match status" value="1"/>
</dbReference>
<dbReference type="PROSITE" id="PS00523">
    <property type="entry name" value="SULFATASE_1"/>
    <property type="match status" value="1"/>
</dbReference>
<dbReference type="GO" id="GO:0005737">
    <property type="term" value="C:cytoplasm"/>
    <property type="evidence" value="ECO:0007669"/>
    <property type="project" value="TreeGrafter"/>
</dbReference>
<dbReference type="SUPFAM" id="SSF53649">
    <property type="entry name" value="Alkaline phosphatase-like"/>
    <property type="match status" value="1"/>
</dbReference>
<sequence>MNVITILSDEHSYEMMHFINHSLLRTPNLDRLAGEGIVFDSFYSTCPVCAPARASFFTGDYVHQLGTWDNSTPYDGTVEGISHHAVRNGRSFACIGKTHFHHEGSYEFTFESLAGYMHKPDIGCYYRDQKIGRIGAEKRFERIGIKTEESFDDRVLAESLSWLEAHRDEENFMLYIGFLDPHFPFYVKQEHWDYYNSRITEIPDELRPPFTSLNPSLEWMRTYFKCEQVPEETIRRVLVGYHCAIEELDERLGILLDAVDRLGLRDNTAVCYSSDHGEQLGYHGMWWKCCMFEQSAHIPLILRVPGITAKRIPTPASLADLYPTFCDLLDIPQPKAIAGHSLMKLIIDGIDPDRPDFAFSEYHAHGIPDGMFMIRWGRYKYVFYCNDSPQMFDLEEDPGEHENILETRFNDPEVQRVLDSCHSRLLSVCDPHEVNARAKEFQERMKKEMGLEDYASEKGQWVPHPEAIVATKNEVIE</sequence>
<dbReference type="InterPro" id="IPR000917">
    <property type="entry name" value="Sulfatase_N"/>
</dbReference>
<dbReference type="GO" id="GO:0046872">
    <property type="term" value="F:metal ion binding"/>
    <property type="evidence" value="ECO:0007669"/>
    <property type="project" value="UniProtKB-KW"/>
</dbReference>
<dbReference type="Pfam" id="PF00884">
    <property type="entry name" value="Sulfatase"/>
    <property type="match status" value="1"/>
</dbReference>
<evidence type="ECO:0000256" key="3">
    <source>
        <dbReference type="ARBA" id="ARBA00022801"/>
    </source>
</evidence>
<feature type="domain" description="Sulfatase N-terminal" evidence="4">
    <location>
        <begin position="2"/>
        <end position="331"/>
    </location>
</feature>
<organism evidence="5 6">
    <name type="scientific">Lacrimispora celerecrescens</name>
    <dbReference type="NCBI Taxonomy" id="29354"/>
    <lineage>
        <taxon>Bacteria</taxon>
        <taxon>Bacillati</taxon>
        <taxon>Bacillota</taxon>
        <taxon>Clostridia</taxon>
        <taxon>Lachnospirales</taxon>
        <taxon>Lachnospiraceae</taxon>
        <taxon>Lacrimispora</taxon>
    </lineage>
</organism>
<comment type="caution">
    <text evidence="5">The sequence shown here is derived from an EMBL/GenBank/DDBJ whole genome shotgun (WGS) entry which is preliminary data.</text>
</comment>
<protein>
    <recommendedName>
        <fullName evidence="4">Sulfatase N-terminal domain-containing protein</fullName>
    </recommendedName>
</protein>
<evidence type="ECO:0000259" key="4">
    <source>
        <dbReference type="Pfam" id="PF00884"/>
    </source>
</evidence>
<dbReference type="STRING" id="29354.IO98_06365"/>
<evidence type="ECO:0000256" key="1">
    <source>
        <dbReference type="ARBA" id="ARBA00008779"/>
    </source>
</evidence>
<evidence type="ECO:0000256" key="2">
    <source>
        <dbReference type="ARBA" id="ARBA00022723"/>
    </source>
</evidence>
<dbReference type="Proteomes" id="UP000028525">
    <property type="component" value="Unassembled WGS sequence"/>
</dbReference>
<dbReference type="EMBL" id="JPME01000008">
    <property type="protein sequence ID" value="KEZ90995.1"/>
    <property type="molecule type" value="Genomic_DNA"/>
</dbReference>
<dbReference type="PANTHER" id="PTHR45953">
    <property type="entry name" value="IDURONATE 2-SULFATASE"/>
    <property type="match status" value="1"/>
</dbReference>
<dbReference type="GO" id="GO:0008484">
    <property type="term" value="F:sulfuric ester hydrolase activity"/>
    <property type="evidence" value="ECO:0007669"/>
    <property type="project" value="TreeGrafter"/>
</dbReference>